<feature type="region of interest" description="Disordered" evidence="1">
    <location>
        <begin position="82"/>
        <end position="134"/>
    </location>
</feature>
<dbReference type="Proteomes" id="UP000784294">
    <property type="component" value="Unassembled WGS sequence"/>
</dbReference>
<feature type="compositionally biased region" description="Basic and acidic residues" evidence="1">
    <location>
        <begin position="1"/>
        <end position="11"/>
    </location>
</feature>
<accession>A0A448XIE3</accession>
<feature type="compositionally biased region" description="Polar residues" evidence="1">
    <location>
        <begin position="105"/>
        <end position="124"/>
    </location>
</feature>
<comment type="caution">
    <text evidence="2">The sequence shown here is derived from an EMBL/GenBank/DDBJ whole genome shotgun (WGS) entry which is preliminary data.</text>
</comment>
<reference evidence="2" key="1">
    <citation type="submission" date="2018-11" db="EMBL/GenBank/DDBJ databases">
        <authorList>
            <consortium name="Pathogen Informatics"/>
        </authorList>
    </citation>
    <scope>NUCLEOTIDE SEQUENCE</scope>
</reference>
<proteinExistence type="predicted"/>
<name>A0A448XIE3_9PLAT</name>
<dbReference type="EMBL" id="CAAALY010254821">
    <property type="protein sequence ID" value="VEL37387.1"/>
    <property type="molecule type" value="Genomic_DNA"/>
</dbReference>
<evidence type="ECO:0000256" key="1">
    <source>
        <dbReference type="SAM" id="MobiDB-lite"/>
    </source>
</evidence>
<evidence type="ECO:0000313" key="2">
    <source>
        <dbReference type="EMBL" id="VEL37387.1"/>
    </source>
</evidence>
<gene>
    <name evidence="2" type="ORF">PXEA_LOCUS30827</name>
</gene>
<protein>
    <submittedName>
        <fullName evidence="2">Uncharacterized protein</fullName>
    </submittedName>
</protein>
<feature type="region of interest" description="Disordered" evidence="1">
    <location>
        <begin position="1"/>
        <end position="35"/>
    </location>
</feature>
<organism evidence="2 3">
    <name type="scientific">Protopolystoma xenopodis</name>
    <dbReference type="NCBI Taxonomy" id="117903"/>
    <lineage>
        <taxon>Eukaryota</taxon>
        <taxon>Metazoa</taxon>
        <taxon>Spiralia</taxon>
        <taxon>Lophotrochozoa</taxon>
        <taxon>Platyhelminthes</taxon>
        <taxon>Monogenea</taxon>
        <taxon>Polyopisthocotylea</taxon>
        <taxon>Polystomatidea</taxon>
        <taxon>Polystomatidae</taxon>
        <taxon>Protopolystoma</taxon>
    </lineage>
</organism>
<sequence>MSRGLRQTERRIKAKQQQYSPSKTSSSREIDLRNSSSNTLLCEMNVVTTIACSLGRRLIKHSDRYGADGCPEGHDARKVYDLQVPPISHHLPKWRSPRTTDERSAPSSQHRSTQNERSAYSSQNHETRLLSGLG</sequence>
<evidence type="ECO:0000313" key="3">
    <source>
        <dbReference type="Proteomes" id="UP000784294"/>
    </source>
</evidence>
<dbReference type="AlphaFoldDB" id="A0A448XIE3"/>
<keyword evidence="3" id="KW-1185">Reference proteome</keyword>
<feature type="compositionally biased region" description="Polar residues" evidence="1">
    <location>
        <begin position="15"/>
        <end position="25"/>
    </location>
</feature>